<sequence length="79" mass="9145">LQVAGVTGMVMLLPLDIINRDRPVAIMVEFFILIRIGNIEGRFTEISIFVQIVSFAFFFFEKVISTLRNSRFHIYGVYN</sequence>
<accession>A0A0R3RB19</accession>
<reference evidence="1" key="1">
    <citation type="submission" date="2017-02" db="UniProtKB">
        <authorList>
            <consortium name="WormBaseParasite"/>
        </authorList>
    </citation>
    <scope>IDENTIFICATION</scope>
</reference>
<protein>
    <submittedName>
        <fullName evidence="1">EpsG family protein</fullName>
    </submittedName>
</protein>
<organism evidence="1">
    <name type="scientific">Brugia timori</name>
    <dbReference type="NCBI Taxonomy" id="42155"/>
    <lineage>
        <taxon>Eukaryota</taxon>
        <taxon>Metazoa</taxon>
        <taxon>Ecdysozoa</taxon>
        <taxon>Nematoda</taxon>
        <taxon>Chromadorea</taxon>
        <taxon>Rhabditida</taxon>
        <taxon>Spirurina</taxon>
        <taxon>Spiruromorpha</taxon>
        <taxon>Filarioidea</taxon>
        <taxon>Onchocercidae</taxon>
        <taxon>Brugia</taxon>
    </lineage>
</organism>
<dbReference type="WBParaSite" id="BTMF_0001723501-mRNA-1">
    <property type="protein sequence ID" value="BTMF_0001723501-mRNA-1"/>
    <property type="gene ID" value="BTMF_0001723501"/>
</dbReference>
<evidence type="ECO:0000313" key="1">
    <source>
        <dbReference type="WBParaSite" id="BTMF_0001723501-mRNA-1"/>
    </source>
</evidence>
<name>A0A0R3RB19_9BILA</name>
<dbReference type="AlphaFoldDB" id="A0A0R3RB19"/>
<proteinExistence type="predicted"/>